<reference evidence="1" key="1">
    <citation type="thesis" date="2020" institute="ProQuest LLC" country="789 East Eisenhower Parkway, Ann Arbor, MI, USA">
        <title>Comparative Genomics and Chromosome Evolution.</title>
        <authorList>
            <person name="Mudd A.B."/>
        </authorList>
    </citation>
    <scope>NUCLEOTIDE SEQUENCE</scope>
    <source>
        <strain evidence="1">237g6f4</strain>
        <tissue evidence="1">Blood</tissue>
    </source>
</reference>
<keyword evidence="2" id="KW-1185">Reference proteome</keyword>
<name>A0AAV6ZJP7_ENGPU</name>
<dbReference type="Proteomes" id="UP000824782">
    <property type="component" value="Unassembled WGS sequence"/>
</dbReference>
<sequence length="73" mass="8467">MELSSRFQSIEDIISTADVVEKLPGSFIMIACYESSLYIMRRCTHKSVVHVNAETMMCLYRRKVSLSLHILRQ</sequence>
<comment type="caution">
    <text evidence="1">The sequence shown here is derived from an EMBL/GenBank/DDBJ whole genome shotgun (WGS) entry which is preliminary data.</text>
</comment>
<protein>
    <submittedName>
        <fullName evidence="1">Uncharacterized protein</fullName>
    </submittedName>
</protein>
<gene>
    <name evidence="1" type="ORF">GDO81_021322</name>
</gene>
<dbReference type="EMBL" id="WNYA01000187">
    <property type="protein sequence ID" value="KAG8549397.1"/>
    <property type="molecule type" value="Genomic_DNA"/>
</dbReference>
<organism evidence="1 2">
    <name type="scientific">Engystomops pustulosus</name>
    <name type="common">Tungara frog</name>
    <name type="synonym">Physalaemus pustulosus</name>
    <dbReference type="NCBI Taxonomy" id="76066"/>
    <lineage>
        <taxon>Eukaryota</taxon>
        <taxon>Metazoa</taxon>
        <taxon>Chordata</taxon>
        <taxon>Craniata</taxon>
        <taxon>Vertebrata</taxon>
        <taxon>Euteleostomi</taxon>
        <taxon>Amphibia</taxon>
        <taxon>Batrachia</taxon>
        <taxon>Anura</taxon>
        <taxon>Neobatrachia</taxon>
        <taxon>Hyloidea</taxon>
        <taxon>Leptodactylidae</taxon>
        <taxon>Leiuperinae</taxon>
        <taxon>Engystomops</taxon>
    </lineage>
</organism>
<proteinExistence type="predicted"/>
<evidence type="ECO:0000313" key="2">
    <source>
        <dbReference type="Proteomes" id="UP000824782"/>
    </source>
</evidence>
<accession>A0AAV6ZJP7</accession>
<dbReference type="AlphaFoldDB" id="A0AAV6ZJP7"/>
<evidence type="ECO:0000313" key="1">
    <source>
        <dbReference type="EMBL" id="KAG8549397.1"/>
    </source>
</evidence>